<protein>
    <submittedName>
        <fullName evidence="2">Uncharacterized protein</fullName>
    </submittedName>
</protein>
<organism evidence="2 3">
    <name type="scientific">Synaphobranchus kaupii</name>
    <name type="common">Kaup's arrowtooth eel</name>
    <dbReference type="NCBI Taxonomy" id="118154"/>
    <lineage>
        <taxon>Eukaryota</taxon>
        <taxon>Metazoa</taxon>
        <taxon>Chordata</taxon>
        <taxon>Craniata</taxon>
        <taxon>Vertebrata</taxon>
        <taxon>Euteleostomi</taxon>
        <taxon>Actinopterygii</taxon>
        <taxon>Neopterygii</taxon>
        <taxon>Teleostei</taxon>
        <taxon>Anguilliformes</taxon>
        <taxon>Synaphobranchidae</taxon>
        <taxon>Synaphobranchus</taxon>
    </lineage>
</organism>
<proteinExistence type="predicted"/>
<reference evidence="2" key="1">
    <citation type="journal article" date="2023" name="Science">
        <title>Genome structures resolve the early diversification of teleost fishes.</title>
        <authorList>
            <person name="Parey E."/>
            <person name="Louis A."/>
            <person name="Montfort J."/>
            <person name="Bouchez O."/>
            <person name="Roques C."/>
            <person name="Iampietro C."/>
            <person name="Lluch J."/>
            <person name="Castinel A."/>
            <person name="Donnadieu C."/>
            <person name="Desvignes T."/>
            <person name="Floi Bucao C."/>
            <person name="Jouanno E."/>
            <person name="Wen M."/>
            <person name="Mejri S."/>
            <person name="Dirks R."/>
            <person name="Jansen H."/>
            <person name="Henkel C."/>
            <person name="Chen W.J."/>
            <person name="Zahm M."/>
            <person name="Cabau C."/>
            <person name="Klopp C."/>
            <person name="Thompson A.W."/>
            <person name="Robinson-Rechavi M."/>
            <person name="Braasch I."/>
            <person name="Lecointre G."/>
            <person name="Bobe J."/>
            <person name="Postlethwait J.H."/>
            <person name="Berthelot C."/>
            <person name="Roest Crollius H."/>
            <person name="Guiguen Y."/>
        </authorList>
    </citation>
    <scope>NUCLEOTIDE SEQUENCE</scope>
    <source>
        <strain evidence="2">WJC10195</strain>
    </source>
</reference>
<dbReference type="EMBL" id="JAINUF010000008">
    <property type="protein sequence ID" value="KAJ8351687.1"/>
    <property type="molecule type" value="Genomic_DNA"/>
</dbReference>
<gene>
    <name evidence="2" type="ORF">SKAU_G00231630</name>
</gene>
<feature type="compositionally biased region" description="Polar residues" evidence="1">
    <location>
        <begin position="52"/>
        <end position="61"/>
    </location>
</feature>
<name>A0A9Q1IT14_SYNKA</name>
<sequence length="186" mass="19779">MRNDVTFKKCPRLGWRLHSHESVVPLQSPLSQPAKRTEAGGPPEGTTRKSAAETQKNATQHSDGDSAVSASGLLGELDDCALLCVALLLLSLMRRVTLAVALQAQGHELHARSCSSNNSKWGCGHSLRLEEGYQQCALDTVSKMERPSAAATCSGIQVQDALASGLLQAAAQRPSLSSPALEEKCY</sequence>
<dbReference type="AlphaFoldDB" id="A0A9Q1IT14"/>
<accession>A0A9Q1IT14</accession>
<feature type="region of interest" description="Disordered" evidence="1">
    <location>
        <begin position="24"/>
        <end position="66"/>
    </location>
</feature>
<dbReference type="Proteomes" id="UP001152622">
    <property type="component" value="Chromosome 8"/>
</dbReference>
<evidence type="ECO:0000313" key="2">
    <source>
        <dbReference type="EMBL" id="KAJ8351687.1"/>
    </source>
</evidence>
<evidence type="ECO:0000256" key="1">
    <source>
        <dbReference type="SAM" id="MobiDB-lite"/>
    </source>
</evidence>
<evidence type="ECO:0000313" key="3">
    <source>
        <dbReference type="Proteomes" id="UP001152622"/>
    </source>
</evidence>
<comment type="caution">
    <text evidence="2">The sequence shown here is derived from an EMBL/GenBank/DDBJ whole genome shotgun (WGS) entry which is preliminary data.</text>
</comment>
<keyword evidence="3" id="KW-1185">Reference proteome</keyword>